<comment type="caution">
    <text evidence="1">The sequence shown here is derived from an EMBL/GenBank/DDBJ whole genome shotgun (WGS) entry which is preliminary data.</text>
</comment>
<organism evidence="1 2">
    <name type="scientific">Pseudomonas putida</name>
    <name type="common">Arthrobacter siderocapsulatus</name>
    <dbReference type="NCBI Taxonomy" id="303"/>
    <lineage>
        <taxon>Bacteria</taxon>
        <taxon>Pseudomonadati</taxon>
        <taxon>Pseudomonadota</taxon>
        <taxon>Gammaproteobacteria</taxon>
        <taxon>Pseudomonadales</taxon>
        <taxon>Pseudomonadaceae</taxon>
        <taxon>Pseudomonas</taxon>
    </lineage>
</organism>
<dbReference type="AlphaFoldDB" id="A0AA37RE57"/>
<reference evidence="1" key="1">
    <citation type="submission" date="2023-01" db="EMBL/GenBank/DDBJ databases">
        <title>Whole-genome sequence of Pseudomonas putida NBRC 14671.</title>
        <authorList>
            <person name="Morohoshi T."/>
            <person name="Someya N."/>
        </authorList>
    </citation>
    <scope>NUCLEOTIDE SEQUENCE</scope>
    <source>
        <strain evidence="1">NBRC 14671</strain>
    </source>
</reference>
<evidence type="ECO:0008006" key="3">
    <source>
        <dbReference type="Google" id="ProtNLM"/>
    </source>
</evidence>
<dbReference type="Proteomes" id="UP001161257">
    <property type="component" value="Unassembled WGS sequence"/>
</dbReference>
<dbReference type="EMBL" id="BSKJ01000004">
    <property type="protein sequence ID" value="GLO35533.1"/>
    <property type="molecule type" value="Genomic_DNA"/>
</dbReference>
<proteinExistence type="predicted"/>
<protein>
    <recommendedName>
        <fullName evidence="3">SnoaL-like domain-containing protein</fullName>
    </recommendedName>
</protein>
<dbReference type="RefSeq" id="WP_284353524.1">
    <property type="nucleotide sequence ID" value="NZ_BSKF01000002.1"/>
</dbReference>
<accession>A0AA37RE57</accession>
<evidence type="ECO:0000313" key="1">
    <source>
        <dbReference type="EMBL" id="GLO35533.1"/>
    </source>
</evidence>
<name>A0AA37RE57_PSEPU</name>
<evidence type="ECO:0000313" key="2">
    <source>
        <dbReference type="Proteomes" id="UP001161257"/>
    </source>
</evidence>
<sequence length="242" mass="26185">MAKLDLAASVAPMSKANHIALSLAHRWFAYLEAPGGDMMRHLTMFHPNVQLSGHRVNHIFADDHDSLKAWFAAVPDLVSSHHIIHSNFSLAANGDGLLDMIVAYQAPGETRMQGSIISYETRIDFAPEAPRFIALDKTPILPNRRVSYETSWATNRVLSRLHAALGGITDADDALCAALGYEVLQISAIAAAPEGSSAYDAIVSVVGKDAQIRNVRLHLSDSAAKPLPTVDQVEIPEPASLY</sequence>
<gene>
    <name evidence="1" type="ORF">PPUN14671_23660</name>
</gene>